<sequence>MRKFVKFTPFDCIKINIFPYGVTCIPMLAYASPRLASPHTLPLHHQNGPAAKNKIPGKNNPKRRKMKKNNNIPPLFSWWKTLLRMWQSGPYLRLVGLTDKQRGMNKAMSLPWVTRLFEFVQGMPTVDYCSLE</sequence>
<dbReference type="EMBL" id="JAEPRA010000013">
    <property type="protein sequence ID" value="KAG2176582.1"/>
    <property type="molecule type" value="Genomic_DNA"/>
</dbReference>
<proteinExistence type="predicted"/>
<evidence type="ECO:0000313" key="3">
    <source>
        <dbReference type="Proteomes" id="UP000612746"/>
    </source>
</evidence>
<organism evidence="2 3">
    <name type="scientific">Umbelopsis vinacea</name>
    <dbReference type="NCBI Taxonomy" id="44442"/>
    <lineage>
        <taxon>Eukaryota</taxon>
        <taxon>Fungi</taxon>
        <taxon>Fungi incertae sedis</taxon>
        <taxon>Mucoromycota</taxon>
        <taxon>Mucoromycotina</taxon>
        <taxon>Umbelopsidomycetes</taxon>
        <taxon>Umbelopsidales</taxon>
        <taxon>Umbelopsidaceae</taxon>
        <taxon>Umbelopsis</taxon>
    </lineage>
</organism>
<gene>
    <name evidence="2" type="ORF">INT44_007245</name>
</gene>
<evidence type="ECO:0000313" key="2">
    <source>
        <dbReference type="EMBL" id="KAG2176582.1"/>
    </source>
</evidence>
<comment type="caution">
    <text evidence="2">The sequence shown here is derived from an EMBL/GenBank/DDBJ whole genome shotgun (WGS) entry which is preliminary data.</text>
</comment>
<protein>
    <submittedName>
        <fullName evidence="2">Uncharacterized protein</fullName>
    </submittedName>
</protein>
<reference evidence="2" key="1">
    <citation type="submission" date="2020-12" db="EMBL/GenBank/DDBJ databases">
        <title>Metabolic potential, ecology and presence of endohyphal bacteria is reflected in genomic diversity of Mucoromycotina.</title>
        <authorList>
            <person name="Muszewska A."/>
            <person name="Okrasinska A."/>
            <person name="Steczkiewicz K."/>
            <person name="Drgas O."/>
            <person name="Orlowska M."/>
            <person name="Perlinska-Lenart U."/>
            <person name="Aleksandrzak-Piekarczyk T."/>
            <person name="Szatraj K."/>
            <person name="Zielenkiewicz U."/>
            <person name="Pilsyk S."/>
            <person name="Malc E."/>
            <person name="Mieczkowski P."/>
            <person name="Kruszewska J.S."/>
            <person name="Biernat P."/>
            <person name="Pawlowska J."/>
        </authorList>
    </citation>
    <scope>NUCLEOTIDE SEQUENCE</scope>
    <source>
        <strain evidence="2">WA0000051536</strain>
    </source>
</reference>
<keyword evidence="3" id="KW-1185">Reference proteome</keyword>
<feature type="region of interest" description="Disordered" evidence="1">
    <location>
        <begin position="43"/>
        <end position="69"/>
    </location>
</feature>
<name>A0A8H7PM74_9FUNG</name>
<evidence type="ECO:0000256" key="1">
    <source>
        <dbReference type="SAM" id="MobiDB-lite"/>
    </source>
</evidence>
<accession>A0A8H7PM74</accession>
<dbReference type="AlphaFoldDB" id="A0A8H7PM74"/>
<dbReference type="Proteomes" id="UP000612746">
    <property type="component" value="Unassembled WGS sequence"/>
</dbReference>